<proteinExistence type="predicted"/>
<protein>
    <recommendedName>
        <fullName evidence="2">TonB C-terminal domain-containing protein</fullName>
    </recommendedName>
</protein>
<accession>A0A8J8SVK2</accession>
<dbReference type="SUPFAM" id="SSF74653">
    <property type="entry name" value="TolA/TonB C-terminal domain"/>
    <property type="match status" value="1"/>
</dbReference>
<dbReference type="GO" id="GO:0055085">
    <property type="term" value="P:transmembrane transport"/>
    <property type="evidence" value="ECO:0007669"/>
    <property type="project" value="InterPro"/>
</dbReference>
<evidence type="ECO:0000256" key="1">
    <source>
        <dbReference type="SAM" id="SignalP"/>
    </source>
</evidence>
<keyword evidence="4" id="KW-1185">Reference proteome</keyword>
<gene>
    <name evidence="3" type="ORF">FGO68_gene7022</name>
</gene>
<feature type="signal peptide" evidence="1">
    <location>
        <begin position="1"/>
        <end position="26"/>
    </location>
</feature>
<evidence type="ECO:0000313" key="3">
    <source>
        <dbReference type="EMBL" id="TNV71901.1"/>
    </source>
</evidence>
<evidence type="ECO:0000259" key="2">
    <source>
        <dbReference type="Pfam" id="PF03544"/>
    </source>
</evidence>
<dbReference type="Gene3D" id="3.30.1150.10">
    <property type="match status" value="1"/>
</dbReference>
<reference evidence="3" key="1">
    <citation type="submission" date="2019-06" db="EMBL/GenBank/DDBJ databases">
        <authorList>
            <person name="Zheng W."/>
        </authorList>
    </citation>
    <scope>NUCLEOTIDE SEQUENCE</scope>
    <source>
        <strain evidence="3">QDHG01</strain>
    </source>
</reference>
<dbReference type="InterPro" id="IPR037682">
    <property type="entry name" value="TonB_C"/>
</dbReference>
<organism evidence="3 4">
    <name type="scientific">Halteria grandinella</name>
    <dbReference type="NCBI Taxonomy" id="5974"/>
    <lineage>
        <taxon>Eukaryota</taxon>
        <taxon>Sar</taxon>
        <taxon>Alveolata</taxon>
        <taxon>Ciliophora</taxon>
        <taxon>Intramacronucleata</taxon>
        <taxon>Spirotrichea</taxon>
        <taxon>Stichotrichia</taxon>
        <taxon>Sporadotrichida</taxon>
        <taxon>Halteriidae</taxon>
        <taxon>Halteria</taxon>
    </lineage>
</organism>
<sequence length="130" mass="14174">MKTLLRIAFFSLALGVVLPFYATVHAQENGNPPVDGMPVPPGGFYNFSNNLNQIMRKAALEAKVQGILLVSYVVTAEGKVEKVEVIRSLCPSCDEEAVRVISNSGIWTPSKKEGQPIVKKMTLQIGPVQF</sequence>
<feature type="domain" description="TonB C-terminal" evidence="2">
    <location>
        <begin position="58"/>
        <end position="122"/>
    </location>
</feature>
<feature type="chain" id="PRO_5035250246" description="TonB C-terminal domain-containing protein" evidence="1">
    <location>
        <begin position="27"/>
        <end position="130"/>
    </location>
</feature>
<comment type="caution">
    <text evidence="3">The sequence shown here is derived from an EMBL/GenBank/DDBJ whole genome shotgun (WGS) entry which is preliminary data.</text>
</comment>
<name>A0A8J8SVK2_HALGN</name>
<dbReference type="Proteomes" id="UP000785679">
    <property type="component" value="Unassembled WGS sequence"/>
</dbReference>
<dbReference type="AlphaFoldDB" id="A0A8J8SVK2"/>
<keyword evidence="1" id="KW-0732">Signal</keyword>
<dbReference type="Pfam" id="PF03544">
    <property type="entry name" value="TonB_C"/>
    <property type="match status" value="1"/>
</dbReference>
<evidence type="ECO:0000313" key="4">
    <source>
        <dbReference type="Proteomes" id="UP000785679"/>
    </source>
</evidence>
<dbReference type="EMBL" id="RRYP01025987">
    <property type="protein sequence ID" value="TNV71901.1"/>
    <property type="molecule type" value="Genomic_DNA"/>
</dbReference>